<feature type="domain" description="EF-hand" evidence="7">
    <location>
        <begin position="292"/>
        <end position="327"/>
    </location>
</feature>
<evidence type="ECO:0000256" key="1">
    <source>
        <dbReference type="ARBA" id="ARBA00004141"/>
    </source>
</evidence>
<comment type="subcellular location">
    <subcellularLocation>
        <location evidence="1">Membrane</location>
        <topology evidence="1">Multi-pass membrane protein</topology>
    </subcellularLocation>
</comment>
<evidence type="ECO:0000256" key="6">
    <source>
        <dbReference type="SAM" id="Phobius"/>
    </source>
</evidence>
<dbReference type="InterPro" id="IPR027359">
    <property type="entry name" value="Volt_channel_dom_sf"/>
</dbReference>
<feature type="transmembrane region" description="Helical" evidence="6">
    <location>
        <begin position="199"/>
        <end position="221"/>
    </location>
</feature>
<feature type="transmembrane region" description="Helical" evidence="6">
    <location>
        <begin position="125"/>
        <end position="145"/>
    </location>
</feature>
<dbReference type="Gene3D" id="1.20.120.350">
    <property type="entry name" value="Voltage-gated potassium channels. Chain C"/>
    <property type="match status" value="1"/>
</dbReference>
<dbReference type="InterPro" id="IPR002048">
    <property type="entry name" value="EF_hand_dom"/>
</dbReference>
<dbReference type="InterPro" id="IPR018247">
    <property type="entry name" value="EF_Hand_1_Ca_BS"/>
</dbReference>
<dbReference type="SMART" id="SM00054">
    <property type="entry name" value="EFh"/>
    <property type="match status" value="2"/>
</dbReference>
<reference evidence="8" key="1">
    <citation type="submission" date="2023-10" db="EMBL/GenBank/DDBJ databases">
        <authorList>
            <person name="Chen Y."/>
            <person name="Shah S."/>
            <person name="Dougan E. K."/>
            <person name="Thang M."/>
            <person name="Chan C."/>
        </authorList>
    </citation>
    <scope>NUCLEOTIDE SEQUENCE [LARGE SCALE GENOMIC DNA]</scope>
</reference>
<feature type="transmembrane region" description="Helical" evidence="6">
    <location>
        <begin position="49"/>
        <end position="70"/>
    </location>
</feature>
<sequence length="406" mass="45806">MGRAVHGHEREDQESTLASLEMFFLAIYTLELLLRFIADGWATFRNMWFLFDFTMVAVGGLATVLTDYVISGERSGAIEILQQAPLVRNLRLVRLVRAVRMIELFQDLWKLCVGLMKSARTVTSAAVLVTMVAYIFACAALELVAKSERLQANPVTREIVDKHFSSLGHVMVTMIQFVNADSIGAIYNPLILEHPVVGIFFFMLIGVVTILLMNLVTAAVVESAIKTGREDLDMQRYRIIKQVEQMIPQVDRAFQEMDVTQDGELDRDELERLKEISAVKGIHLPPSLHPLLQGETLRDLFDYLDQDKDGKVAAVEFIEGACKLALSNVPFETMQILSLLRQQRSQLGEVHELVGELRLLRGGRRASRQDEPRQGVHDLMGELRLLDGRRETPRCAKSSKSMRVVL</sequence>
<dbReference type="PROSITE" id="PS50222">
    <property type="entry name" value="EF_HAND_2"/>
    <property type="match status" value="2"/>
</dbReference>
<evidence type="ECO:0000313" key="8">
    <source>
        <dbReference type="EMBL" id="CAK0862302.1"/>
    </source>
</evidence>
<keyword evidence="2 6" id="KW-0812">Transmembrane</keyword>
<evidence type="ECO:0000256" key="4">
    <source>
        <dbReference type="ARBA" id="ARBA00022989"/>
    </source>
</evidence>
<dbReference type="PANTHER" id="PTHR46726">
    <property type="entry name" value="TWO PORE CHANNEL 3"/>
    <property type="match status" value="1"/>
</dbReference>
<dbReference type="PANTHER" id="PTHR46726:SF1">
    <property type="entry name" value="TWO-PORE CALCIUM CHANNEL 3"/>
    <property type="match status" value="1"/>
</dbReference>
<dbReference type="Pfam" id="PF13499">
    <property type="entry name" value="EF-hand_7"/>
    <property type="match status" value="1"/>
</dbReference>
<evidence type="ECO:0000313" key="9">
    <source>
        <dbReference type="Proteomes" id="UP001189429"/>
    </source>
</evidence>
<evidence type="ECO:0000256" key="5">
    <source>
        <dbReference type="ARBA" id="ARBA00023136"/>
    </source>
</evidence>
<dbReference type="InterPro" id="IPR011992">
    <property type="entry name" value="EF-hand-dom_pair"/>
</dbReference>
<dbReference type="Gene3D" id="1.10.287.70">
    <property type="match status" value="1"/>
</dbReference>
<comment type="caution">
    <text evidence="8">The sequence shown here is derived from an EMBL/GenBank/DDBJ whole genome shotgun (WGS) entry which is preliminary data.</text>
</comment>
<keyword evidence="9" id="KW-1185">Reference proteome</keyword>
<evidence type="ECO:0000259" key="7">
    <source>
        <dbReference type="PROSITE" id="PS50222"/>
    </source>
</evidence>
<dbReference type="SUPFAM" id="SSF47473">
    <property type="entry name" value="EF-hand"/>
    <property type="match status" value="1"/>
</dbReference>
<evidence type="ECO:0000256" key="2">
    <source>
        <dbReference type="ARBA" id="ARBA00022692"/>
    </source>
</evidence>
<protein>
    <recommendedName>
        <fullName evidence="7">EF-hand domain-containing protein</fullName>
    </recommendedName>
</protein>
<dbReference type="PROSITE" id="PS00018">
    <property type="entry name" value="EF_HAND_1"/>
    <property type="match status" value="1"/>
</dbReference>
<evidence type="ECO:0000256" key="3">
    <source>
        <dbReference type="ARBA" id="ARBA00022837"/>
    </source>
</evidence>
<dbReference type="EMBL" id="CAUYUJ010016147">
    <property type="protein sequence ID" value="CAK0862302.1"/>
    <property type="molecule type" value="Genomic_DNA"/>
</dbReference>
<dbReference type="Gene3D" id="1.10.238.10">
    <property type="entry name" value="EF-hand"/>
    <property type="match status" value="1"/>
</dbReference>
<keyword evidence="3" id="KW-0106">Calcium</keyword>
<accession>A0ABN9UQN6</accession>
<dbReference type="Proteomes" id="UP001189429">
    <property type="component" value="Unassembled WGS sequence"/>
</dbReference>
<feature type="domain" description="EF-hand" evidence="7">
    <location>
        <begin position="245"/>
        <end position="280"/>
    </location>
</feature>
<dbReference type="InterPro" id="IPR005821">
    <property type="entry name" value="Ion_trans_dom"/>
</dbReference>
<gene>
    <name evidence="8" type="ORF">PCOR1329_LOCUS50754</name>
</gene>
<dbReference type="Pfam" id="PF00520">
    <property type="entry name" value="Ion_trans"/>
    <property type="match status" value="1"/>
</dbReference>
<feature type="transmembrane region" description="Helical" evidence="6">
    <location>
        <begin position="166"/>
        <end position="187"/>
    </location>
</feature>
<name>A0ABN9UQN6_9DINO</name>
<keyword evidence="4 6" id="KW-1133">Transmembrane helix</keyword>
<feature type="transmembrane region" description="Helical" evidence="6">
    <location>
        <begin position="20"/>
        <end position="37"/>
    </location>
</feature>
<keyword evidence="5 6" id="KW-0472">Membrane</keyword>
<proteinExistence type="predicted"/>
<organism evidence="8 9">
    <name type="scientific">Prorocentrum cordatum</name>
    <dbReference type="NCBI Taxonomy" id="2364126"/>
    <lineage>
        <taxon>Eukaryota</taxon>
        <taxon>Sar</taxon>
        <taxon>Alveolata</taxon>
        <taxon>Dinophyceae</taxon>
        <taxon>Prorocentrales</taxon>
        <taxon>Prorocentraceae</taxon>
        <taxon>Prorocentrum</taxon>
    </lineage>
</organism>
<dbReference type="SUPFAM" id="SSF81324">
    <property type="entry name" value="Voltage-gated potassium channels"/>
    <property type="match status" value="1"/>
</dbReference>